<feature type="compositionally biased region" description="Polar residues" evidence="1">
    <location>
        <begin position="82"/>
        <end position="96"/>
    </location>
</feature>
<protein>
    <recommendedName>
        <fullName evidence="2">Ubiquitin fusion degradation protein UFD1 N-terminal subdomain 2 domain-containing protein</fullName>
    </recommendedName>
</protein>
<dbReference type="GO" id="GO:0036503">
    <property type="term" value="P:ERAD pathway"/>
    <property type="evidence" value="ECO:0007669"/>
    <property type="project" value="TreeGrafter"/>
</dbReference>
<name>A0A445BXF7_ARAHY</name>
<evidence type="ECO:0000259" key="2">
    <source>
        <dbReference type="Pfam" id="PF24842"/>
    </source>
</evidence>
<proteinExistence type="predicted"/>
<dbReference type="GO" id="GO:0034098">
    <property type="term" value="C:VCP-NPL4-UFD1 AAA ATPase complex"/>
    <property type="evidence" value="ECO:0007669"/>
    <property type="project" value="TreeGrafter"/>
</dbReference>
<dbReference type="AlphaFoldDB" id="A0A445BXF7"/>
<evidence type="ECO:0000313" key="4">
    <source>
        <dbReference type="Proteomes" id="UP000289738"/>
    </source>
</evidence>
<feature type="compositionally biased region" description="Basic and acidic residues" evidence="1">
    <location>
        <begin position="70"/>
        <end position="81"/>
    </location>
</feature>
<dbReference type="Pfam" id="PF24842">
    <property type="entry name" value="UFD1_N2"/>
    <property type="match status" value="1"/>
</dbReference>
<dbReference type="PANTHER" id="PTHR12555:SF21">
    <property type="entry name" value="UBIQUITIN FUSION DEGRADATION PROTEIN 1 HOMOLOG"/>
    <property type="match status" value="1"/>
</dbReference>
<dbReference type="GO" id="GO:0031593">
    <property type="term" value="F:polyubiquitin modification-dependent protein binding"/>
    <property type="evidence" value="ECO:0007669"/>
    <property type="project" value="TreeGrafter"/>
</dbReference>
<dbReference type="InterPro" id="IPR004854">
    <property type="entry name" value="Ufd1-like"/>
</dbReference>
<comment type="caution">
    <text evidence="3">The sequence shown here is derived from an EMBL/GenBank/DDBJ whole genome shotgun (WGS) entry which is preliminary data.</text>
</comment>
<feature type="region of interest" description="Disordered" evidence="1">
    <location>
        <begin position="64"/>
        <end position="104"/>
    </location>
</feature>
<feature type="domain" description="Ubiquitin fusion degradation protein UFD1 N-terminal subdomain 2" evidence="2">
    <location>
        <begin position="1"/>
        <end position="53"/>
    </location>
</feature>
<sequence>MLEIILRSFSCVTTGDTIIISYNNKKYYINLIETKPSHAISLIETDCKIDFGPALDYKKEVKKQLPSTSFDRKQQRLDDKSSTPSDKQASSSSCMTKHQGDNEHKSFDSSLRRIIFHLQLLGIFSLGQDHTRPLKNSLIKSHTTR</sequence>
<dbReference type="GO" id="GO:0006511">
    <property type="term" value="P:ubiquitin-dependent protein catabolic process"/>
    <property type="evidence" value="ECO:0007669"/>
    <property type="project" value="InterPro"/>
</dbReference>
<dbReference type="Gene3D" id="3.10.330.10">
    <property type="match status" value="1"/>
</dbReference>
<accession>A0A445BXF7</accession>
<keyword evidence="4" id="KW-1185">Reference proteome</keyword>
<dbReference type="InterPro" id="IPR055418">
    <property type="entry name" value="UFD1_N2"/>
</dbReference>
<reference evidence="3 4" key="1">
    <citation type="submission" date="2019-01" db="EMBL/GenBank/DDBJ databases">
        <title>Sequencing of cultivated peanut Arachis hypogaea provides insights into genome evolution and oil improvement.</title>
        <authorList>
            <person name="Chen X."/>
        </authorList>
    </citation>
    <scope>NUCLEOTIDE SEQUENCE [LARGE SCALE GENOMIC DNA]</scope>
    <source>
        <strain evidence="4">cv. Fuhuasheng</strain>
        <tissue evidence="3">Leaves</tissue>
    </source>
</reference>
<evidence type="ECO:0000313" key="3">
    <source>
        <dbReference type="EMBL" id="RYR43226.1"/>
    </source>
</evidence>
<dbReference type="Proteomes" id="UP000289738">
    <property type="component" value="Chromosome A08"/>
</dbReference>
<dbReference type="EMBL" id="SDMP01000008">
    <property type="protein sequence ID" value="RYR43226.1"/>
    <property type="molecule type" value="Genomic_DNA"/>
</dbReference>
<dbReference type="PANTHER" id="PTHR12555">
    <property type="entry name" value="UBIQUITIN FUSION DEGRADATON PROTEIN 1"/>
    <property type="match status" value="1"/>
</dbReference>
<dbReference type="STRING" id="3818.A0A445BXF7"/>
<evidence type="ECO:0000256" key="1">
    <source>
        <dbReference type="SAM" id="MobiDB-lite"/>
    </source>
</evidence>
<gene>
    <name evidence="3" type="ORF">Ahy_A08g039650</name>
</gene>
<organism evidence="3 4">
    <name type="scientific">Arachis hypogaea</name>
    <name type="common">Peanut</name>
    <dbReference type="NCBI Taxonomy" id="3818"/>
    <lineage>
        <taxon>Eukaryota</taxon>
        <taxon>Viridiplantae</taxon>
        <taxon>Streptophyta</taxon>
        <taxon>Embryophyta</taxon>
        <taxon>Tracheophyta</taxon>
        <taxon>Spermatophyta</taxon>
        <taxon>Magnoliopsida</taxon>
        <taxon>eudicotyledons</taxon>
        <taxon>Gunneridae</taxon>
        <taxon>Pentapetalae</taxon>
        <taxon>rosids</taxon>
        <taxon>fabids</taxon>
        <taxon>Fabales</taxon>
        <taxon>Fabaceae</taxon>
        <taxon>Papilionoideae</taxon>
        <taxon>50 kb inversion clade</taxon>
        <taxon>dalbergioids sensu lato</taxon>
        <taxon>Dalbergieae</taxon>
        <taxon>Pterocarpus clade</taxon>
        <taxon>Arachis</taxon>
    </lineage>
</organism>